<reference evidence="1 2" key="1">
    <citation type="submission" date="2021-06" db="EMBL/GenBank/DDBJ databases">
        <title>Caerostris extrusa draft genome.</title>
        <authorList>
            <person name="Kono N."/>
            <person name="Arakawa K."/>
        </authorList>
    </citation>
    <scope>NUCLEOTIDE SEQUENCE [LARGE SCALE GENOMIC DNA]</scope>
</reference>
<accession>A0AAV4X3Z1</accession>
<dbReference type="AlphaFoldDB" id="A0AAV4X3Z1"/>
<keyword evidence="2" id="KW-1185">Reference proteome</keyword>
<gene>
    <name evidence="1" type="ORF">CEXT_752451</name>
</gene>
<comment type="caution">
    <text evidence="1">The sequence shown here is derived from an EMBL/GenBank/DDBJ whole genome shotgun (WGS) entry which is preliminary data.</text>
</comment>
<evidence type="ECO:0000313" key="1">
    <source>
        <dbReference type="EMBL" id="GIY89303.1"/>
    </source>
</evidence>
<proteinExistence type="predicted"/>
<dbReference type="Proteomes" id="UP001054945">
    <property type="component" value="Unassembled WGS sequence"/>
</dbReference>
<evidence type="ECO:0000313" key="2">
    <source>
        <dbReference type="Proteomes" id="UP001054945"/>
    </source>
</evidence>
<organism evidence="1 2">
    <name type="scientific">Caerostris extrusa</name>
    <name type="common">Bark spider</name>
    <name type="synonym">Caerostris bankana</name>
    <dbReference type="NCBI Taxonomy" id="172846"/>
    <lineage>
        <taxon>Eukaryota</taxon>
        <taxon>Metazoa</taxon>
        <taxon>Ecdysozoa</taxon>
        <taxon>Arthropoda</taxon>
        <taxon>Chelicerata</taxon>
        <taxon>Arachnida</taxon>
        <taxon>Araneae</taxon>
        <taxon>Araneomorphae</taxon>
        <taxon>Entelegynae</taxon>
        <taxon>Araneoidea</taxon>
        <taxon>Araneidae</taxon>
        <taxon>Caerostris</taxon>
    </lineage>
</organism>
<name>A0AAV4X3Z1_CAEEX</name>
<protein>
    <submittedName>
        <fullName evidence="1">Uncharacterized protein</fullName>
    </submittedName>
</protein>
<dbReference type="EMBL" id="BPLR01017185">
    <property type="protein sequence ID" value="GIY89303.1"/>
    <property type="molecule type" value="Genomic_DNA"/>
</dbReference>
<sequence length="107" mass="12386">MHWPGHSGLECEILGYDRKSLIKSEATACWRGGAFEFQIVCLASTLPSAFLITKSLRSFPPSLPPPPALFFDRLCRNSWYCSQDFVVLNCFRFRVIDEEDEMWDFEN</sequence>